<dbReference type="EMBL" id="VRZA01000003">
    <property type="protein sequence ID" value="TXS94030.1"/>
    <property type="molecule type" value="Genomic_DNA"/>
</dbReference>
<dbReference type="Proteomes" id="UP000321039">
    <property type="component" value="Unassembled WGS sequence"/>
</dbReference>
<protein>
    <recommendedName>
        <fullName evidence="2">diguanylate cyclase</fullName>
        <ecNumber evidence="2">2.7.7.65</ecNumber>
    </recommendedName>
</protein>
<sequence>MGGVIDYLLTSLVVISLILAGANYLAYRLFERPRHALMWSVSFGLVALQYLLNLARDLLPAPAFYWQSANMVSFALVLFAVWGHRERLQLHTDWRLLLAAYTLLSVTSAAVTLWDPVISIRTALAPGFTFLAMTHIALALVRSSREPRLAQLVAAVIHQLFGLTQGLAAAIALNLDSGSRDFMYQLYSMVNFGLMPTLFIALGISVIFLLATDLAGRLNTMSLTDSLTGLNNRRGFMVATEGLWARCRRSNKPLTLLLADIDYFKRINDRYGHAMGDRALQHFARILRESVRLEDALGRIGGEEFAVTLGEMTSAEAESIAARFRAALRRQPMRYGSLELDLRASFGIAEWQEKDDIASLLKRADIALYDAKASGRDAVIVAGERSLVGMASNG</sequence>
<name>A0A5C9A2N2_9GAMM</name>
<dbReference type="PROSITE" id="PS50887">
    <property type="entry name" value="GGDEF"/>
    <property type="match status" value="1"/>
</dbReference>
<dbReference type="NCBIfam" id="TIGR00254">
    <property type="entry name" value="GGDEF"/>
    <property type="match status" value="1"/>
</dbReference>
<dbReference type="RefSeq" id="WP_148068372.1">
    <property type="nucleotide sequence ID" value="NZ_VRZA01000003.1"/>
</dbReference>
<dbReference type="InterPro" id="IPR050469">
    <property type="entry name" value="Diguanylate_Cyclase"/>
</dbReference>
<evidence type="ECO:0000259" key="5">
    <source>
        <dbReference type="PROSITE" id="PS50887"/>
    </source>
</evidence>
<dbReference type="PANTHER" id="PTHR45138">
    <property type="entry name" value="REGULATORY COMPONENTS OF SENSORY TRANSDUCTION SYSTEM"/>
    <property type="match status" value="1"/>
</dbReference>
<dbReference type="EC" id="2.7.7.65" evidence="2"/>
<comment type="cofactor">
    <cofactor evidence="1">
        <name>Mg(2+)</name>
        <dbReference type="ChEBI" id="CHEBI:18420"/>
    </cofactor>
</comment>
<evidence type="ECO:0000256" key="4">
    <source>
        <dbReference type="SAM" id="Phobius"/>
    </source>
</evidence>
<comment type="caution">
    <text evidence="6">The sequence shown here is derived from an EMBL/GenBank/DDBJ whole genome shotgun (WGS) entry which is preliminary data.</text>
</comment>
<evidence type="ECO:0000313" key="7">
    <source>
        <dbReference type="Proteomes" id="UP000321039"/>
    </source>
</evidence>
<dbReference type="InterPro" id="IPR029787">
    <property type="entry name" value="Nucleotide_cyclase"/>
</dbReference>
<keyword evidence="7" id="KW-1185">Reference proteome</keyword>
<feature type="domain" description="GGDEF" evidence="5">
    <location>
        <begin position="252"/>
        <end position="384"/>
    </location>
</feature>
<dbReference type="AlphaFoldDB" id="A0A5C9A2N2"/>
<keyword evidence="4" id="KW-0812">Transmembrane</keyword>
<evidence type="ECO:0000256" key="2">
    <source>
        <dbReference type="ARBA" id="ARBA00012528"/>
    </source>
</evidence>
<dbReference type="PANTHER" id="PTHR45138:SF9">
    <property type="entry name" value="DIGUANYLATE CYCLASE DGCM-RELATED"/>
    <property type="match status" value="1"/>
</dbReference>
<accession>A0A5C9A2N2</accession>
<organism evidence="6 7">
    <name type="scientific">Parahaliea maris</name>
    <dbReference type="NCBI Taxonomy" id="2716870"/>
    <lineage>
        <taxon>Bacteria</taxon>
        <taxon>Pseudomonadati</taxon>
        <taxon>Pseudomonadota</taxon>
        <taxon>Gammaproteobacteria</taxon>
        <taxon>Cellvibrionales</taxon>
        <taxon>Halieaceae</taxon>
        <taxon>Parahaliea</taxon>
    </lineage>
</organism>
<dbReference type="SUPFAM" id="SSF55073">
    <property type="entry name" value="Nucleotide cyclase"/>
    <property type="match status" value="1"/>
</dbReference>
<dbReference type="Gene3D" id="3.30.70.270">
    <property type="match status" value="1"/>
</dbReference>
<dbReference type="FunFam" id="3.30.70.270:FF:000001">
    <property type="entry name" value="Diguanylate cyclase domain protein"/>
    <property type="match status" value="1"/>
</dbReference>
<proteinExistence type="predicted"/>
<dbReference type="InterPro" id="IPR043128">
    <property type="entry name" value="Rev_trsase/Diguanyl_cyclase"/>
</dbReference>
<feature type="transmembrane region" description="Helical" evidence="4">
    <location>
        <begin position="120"/>
        <end position="140"/>
    </location>
</feature>
<dbReference type="Pfam" id="PF00990">
    <property type="entry name" value="GGDEF"/>
    <property type="match status" value="1"/>
</dbReference>
<reference evidence="6 7" key="1">
    <citation type="submission" date="2019-08" db="EMBL/GenBank/DDBJ databases">
        <title>Parahaliea maris sp. nov., isolated from the surface seawater.</title>
        <authorList>
            <person name="Liu Y."/>
        </authorList>
    </citation>
    <scope>NUCLEOTIDE SEQUENCE [LARGE SCALE GENOMIC DNA]</scope>
    <source>
        <strain evidence="6 7">HSLHS9</strain>
    </source>
</reference>
<keyword evidence="4" id="KW-0472">Membrane</keyword>
<evidence type="ECO:0000256" key="3">
    <source>
        <dbReference type="ARBA" id="ARBA00034247"/>
    </source>
</evidence>
<feature type="transmembrane region" description="Helical" evidence="4">
    <location>
        <begin position="193"/>
        <end position="211"/>
    </location>
</feature>
<keyword evidence="4" id="KW-1133">Transmembrane helix</keyword>
<feature type="transmembrane region" description="Helical" evidence="4">
    <location>
        <begin position="152"/>
        <end position="173"/>
    </location>
</feature>
<gene>
    <name evidence="6" type="ORF">FV139_10480</name>
</gene>
<feature type="transmembrane region" description="Helical" evidence="4">
    <location>
        <begin position="94"/>
        <end position="114"/>
    </location>
</feature>
<dbReference type="GO" id="GO:0052621">
    <property type="term" value="F:diguanylate cyclase activity"/>
    <property type="evidence" value="ECO:0007669"/>
    <property type="project" value="UniProtKB-EC"/>
</dbReference>
<feature type="transmembrane region" description="Helical" evidence="4">
    <location>
        <begin position="6"/>
        <end position="27"/>
    </location>
</feature>
<evidence type="ECO:0000256" key="1">
    <source>
        <dbReference type="ARBA" id="ARBA00001946"/>
    </source>
</evidence>
<dbReference type="InterPro" id="IPR000160">
    <property type="entry name" value="GGDEF_dom"/>
</dbReference>
<comment type="catalytic activity">
    <reaction evidence="3">
        <text>2 GTP = 3',3'-c-di-GMP + 2 diphosphate</text>
        <dbReference type="Rhea" id="RHEA:24898"/>
        <dbReference type="ChEBI" id="CHEBI:33019"/>
        <dbReference type="ChEBI" id="CHEBI:37565"/>
        <dbReference type="ChEBI" id="CHEBI:58805"/>
        <dbReference type="EC" id="2.7.7.65"/>
    </reaction>
</comment>
<dbReference type="CDD" id="cd01949">
    <property type="entry name" value="GGDEF"/>
    <property type="match status" value="1"/>
</dbReference>
<evidence type="ECO:0000313" key="6">
    <source>
        <dbReference type="EMBL" id="TXS94030.1"/>
    </source>
</evidence>
<dbReference type="SMART" id="SM00267">
    <property type="entry name" value="GGDEF"/>
    <property type="match status" value="1"/>
</dbReference>
<feature type="transmembrane region" description="Helical" evidence="4">
    <location>
        <begin position="36"/>
        <end position="52"/>
    </location>
</feature>
<feature type="transmembrane region" description="Helical" evidence="4">
    <location>
        <begin position="64"/>
        <end position="82"/>
    </location>
</feature>